<organism evidence="2 3">
    <name type="scientific">Nicrophorus vespilloides</name>
    <name type="common">Boreal carrion beetle</name>
    <dbReference type="NCBI Taxonomy" id="110193"/>
    <lineage>
        <taxon>Eukaryota</taxon>
        <taxon>Metazoa</taxon>
        <taxon>Ecdysozoa</taxon>
        <taxon>Arthropoda</taxon>
        <taxon>Hexapoda</taxon>
        <taxon>Insecta</taxon>
        <taxon>Pterygota</taxon>
        <taxon>Neoptera</taxon>
        <taxon>Endopterygota</taxon>
        <taxon>Coleoptera</taxon>
        <taxon>Polyphaga</taxon>
        <taxon>Staphyliniformia</taxon>
        <taxon>Silphidae</taxon>
        <taxon>Nicrophorinae</taxon>
        <taxon>Nicrophorus</taxon>
    </lineage>
</organism>
<keyword evidence="2" id="KW-1185">Reference proteome</keyword>
<dbReference type="RefSeq" id="XP_017773189.1">
    <property type="nucleotide sequence ID" value="XM_017917700.1"/>
</dbReference>
<dbReference type="PANTHER" id="PTHR21398:SF7">
    <property type="entry name" value="LP19941P"/>
    <property type="match status" value="1"/>
</dbReference>
<name>A0ABM1MF39_NICVS</name>
<evidence type="ECO:0000256" key="1">
    <source>
        <dbReference type="SAM" id="SignalP"/>
    </source>
</evidence>
<dbReference type="SMART" id="SM00718">
    <property type="entry name" value="DM4_12"/>
    <property type="match status" value="1"/>
</dbReference>
<dbReference type="Pfam" id="PF07841">
    <property type="entry name" value="DM4_12"/>
    <property type="match status" value="1"/>
</dbReference>
<evidence type="ECO:0000313" key="2">
    <source>
        <dbReference type="Proteomes" id="UP000695000"/>
    </source>
</evidence>
<feature type="signal peptide" evidence="1">
    <location>
        <begin position="1"/>
        <end position="24"/>
    </location>
</feature>
<gene>
    <name evidence="3" type="primary">LOC108560241</name>
</gene>
<dbReference type="InterPro" id="IPR006631">
    <property type="entry name" value="DM4_12"/>
</dbReference>
<dbReference type="PANTHER" id="PTHR21398">
    <property type="entry name" value="AGAP007094-PA"/>
    <property type="match status" value="1"/>
</dbReference>
<evidence type="ECO:0000313" key="3">
    <source>
        <dbReference type="RefSeq" id="XP_017773189.1"/>
    </source>
</evidence>
<protein>
    <submittedName>
        <fullName evidence="3">Uncharacterized protein LOC108560241</fullName>
    </submittedName>
</protein>
<proteinExistence type="predicted"/>
<accession>A0ABM1MF39</accession>
<sequence>METHIFVLVLLLGLFMSHINFADSKDDDAKLSRRKRYVAFPEGSSLSAAVCLTVSMIFHRPDIYTQGLNWGIAYDLPNGTTALNDFENFGPKHVNRRRHRRDLYHRMELVMDSMGVDGRSCILRALCDTAHLFRGEQDNIFKKILKIIFKFPLQTILPYEPEDHKAYHEAHKDGMDKSEEHCAKNYPNCPISLIDLGLGYYTDYITPSTL</sequence>
<reference evidence="3" key="1">
    <citation type="submission" date="2025-08" db="UniProtKB">
        <authorList>
            <consortium name="RefSeq"/>
        </authorList>
    </citation>
    <scope>IDENTIFICATION</scope>
    <source>
        <tissue evidence="3">Whole Larva</tissue>
    </source>
</reference>
<dbReference type="Proteomes" id="UP000695000">
    <property type="component" value="Unplaced"/>
</dbReference>
<dbReference type="GeneID" id="108560241"/>
<keyword evidence="1" id="KW-0732">Signal</keyword>
<feature type="chain" id="PRO_5045742949" evidence="1">
    <location>
        <begin position="25"/>
        <end position="210"/>
    </location>
</feature>